<evidence type="ECO:0000313" key="3">
    <source>
        <dbReference type="Proteomes" id="UP001057375"/>
    </source>
</evidence>
<feature type="non-terminal residue" evidence="2">
    <location>
        <position position="120"/>
    </location>
</feature>
<dbReference type="InterPro" id="IPR009078">
    <property type="entry name" value="Ferritin-like_SF"/>
</dbReference>
<name>A0ABQ5JZJ8_9EUKA</name>
<dbReference type="Pfam" id="PF02915">
    <property type="entry name" value="Rubrerythrin"/>
    <property type="match status" value="1"/>
</dbReference>
<protein>
    <submittedName>
        <fullName evidence="2">Rubrerythrin</fullName>
    </submittedName>
</protein>
<dbReference type="PANTHER" id="PTHR43865:SF1">
    <property type="entry name" value="RUBRERYTHRIN-RELATED"/>
    <property type="match status" value="1"/>
</dbReference>
<evidence type="ECO:0000313" key="2">
    <source>
        <dbReference type="EMBL" id="GKT23597.1"/>
    </source>
</evidence>
<proteinExistence type="predicted"/>
<reference evidence="2" key="1">
    <citation type="submission" date="2022-03" db="EMBL/GenBank/DDBJ databases">
        <title>Draft genome sequence of Aduncisulcus paluster, a free-living microaerophilic Fornicata.</title>
        <authorList>
            <person name="Yuyama I."/>
            <person name="Kume K."/>
            <person name="Tamura T."/>
            <person name="Inagaki Y."/>
            <person name="Hashimoto T."/>
        </authorList>
    </citation>
    <scope>NUCLEOTIDE SEQUENCE</scope>
    <source>
        <strain evidence="2">NY0171</strain>
    </source>
</reference>
<dbReference type="InterPro" id="IPR012347">
    <property type="entry name" value="Ferritin-like"/>
</dbReference>
<dbReference type="EMBL" id="BQXS01006909">
    <property type="protein sequence ID" value="GKT23597.1"/>
    <property type="molecule type" value="Genomic_DNA"/>
</dbReference>
<dbReference type="Gene3D" id="1.20.1260.10">
    <property type="match status" value="1"/>
</dbReference>
<feature type="non-terminal residue" evidence="2">
    <location>
        <position position="1"/>
    </location>
</feature>
<dbReference type="SUPFAM" id="SSF47240">
    <property type="entry name" value="Ferritin-like"/>
    <property type="match status" value="1"/>
</dbReference>
<organism evidence="2 3">
    <name type="scientific">Aduncisulcus paluster</name>
    <dbReference type="NCBI Taxonomy" id="2918883"/>
    <lineage>
        <taxon>Eukaryota</taxon>
        <taxon>Metamonada</taxon>
        <taxon>Carpediemonas-like organisms</taxon>
        <taxon>Aduncisulcus</taxon>
    </lineage>
</organism>
<accession>A0ABQ5JZJ8</accession>
<dbReference type="Proteomes" id="UP001057375">
    <property type="component" value="Unassembled WGS sequence"/>
</dbReference>
<sequence>KAAFNNLANEEMKHVEWLNQLFEKMQSEENDAFKLAALPDPPSAGIFKWDNLDRNNASLAVSVFSIGMQMEEAAVKFYKEAAERTEIEEAKNLYNILAKWEQVHFEQFAKEYEALREEWW</sequence>
<dbReference type="CDD" id="cd01045">
    <property type="entry name" value="Ferritin_like_AB"/>
    <property type="match status" value="1"/>
</dbReference>
<feature type="domain" description="Rubrerythrin diiron-binding" evidence="1">
    <location>
        <begin position="2"/>
        <end position="112"/>
    </location>
</feature>
<gene>
    <name evidence="2" type="ORF">ADUPG1_004553</name>
</gene>
<comment type="caution">
    <text evidence="2">The sequence shown here is derived from an EMBL/GenBank/DDBJ whole genome shotgun (WGS) entry which is preliminary data.</text>
</comment>
<dbReference type="PANTHER" id="PTHR43865">
    <property type="entry name" value="RUBRERYTHRIN-RELATED"/>
    <property type="match status" value="1"/>
</dbReference>
<dbReference type="InterPro" id="IPR052364">
    <property type="entry name" value="Rubrerythrin"/>
</dbReference>
<evidence type="ECO:0000259" key="1">
    <source>
        <dbReference type="Pfam" id="PF02915"/>
    </source>
</evidence>
<keyword evidence="3" id="KW-1185">Reference proteome</keyword>
<dbReference type="InterPro" id="IPR003251">
    <property type="entry name" value="Rr_diiron-bd_dom"/>
</dbReference>